<dbReference type="KEGG" id="pvac:HC248_00676"/>
<proteinExistence type="predicted"/>
<sequence>MQANTKATFMDFTMLATITTAKNETVGGLLGVLEAMTDAELDALPFGVIQFSEQFLVQRYNRCEALNTGLNAERVIGRHVFTQLAQCMNNFMVAQRFEDAIATNTPLDAAIDYVLTWRMRPTPVLLRILWSPHASRSGFLVLHRIS</sequence>
<dbReference type="Proteomes" id="UP000502041">
    <property type="component" value="Chromosome"/>
</dbReference>
<gene>
    <name evidence="1" type="primary">pyp</name>
    <name evidence="1" type="ORF">HC248_00676</name>
</gene>
<accession>A0A6H2H6K4</accession>
<dbReference type="Gene3D" id="3.30.450.20">
    <property type="entry name" value="PAS domain"/>
    <property type="match status" value="1"/>
</dbReference>
<organism evidence="1 2">
    <name type="scientific">Polaromonas vacuolata</name>
    <dbReference type="NCBI Taxonomy" id="37448"/>
    <lineage>
        <taxon>Bacteria</taxon>
        <taxon>Pseudomonadati</taxon>
        <taxon>Pseudomonadota</taxon>
        <taxon>Betaproteobacteria</taxon>
        <taxon>Burkholderiales</taxon>
        <taxon>Comamonadaceae</taxon>
        <taxon>Polaromonas</taxon>
    </lineage>
</organism>
<dbReference type="AlphaFoldDB" id="A0A6H2H6K4"/>
<evidence type="ECO:0000313" key="2">
    <source>
        <dbReference type="Proteomes" id="UP000502041"/>
    </source>
</evidence>
<dbReference type="SUPFAM" id="SSF55785">
    <property type="entry name" value="PYP-like sensor domain (PAS domain)"/>
    <property type="match status" value="1"/>
</dbReference>
<dbReference type="InterPro" id="IPR035965">
    <property type="entry name" value="PAS-like_dom_sf"/>
</dbReference>
<name>A0A6H2H6K4_9BURK</name>
<reference evidence="1 2" key="1">
    <citation type="submission" date="2020-04" db="EMBL/GenBank/DDBJ databases">
        <title>Complete genome of a Psychrophilic, Marine, Gas Vacuolate Bacterium Polaromonas vacuolata KCTC 22033T.</title>
        <authorList>
            <person name="Hwang K."/>
            <person name="Kim K.M."/>
        </authorList>
    </citation>
    <scope>NUCLEOTIDE SEQUENCE [LARGE SCALE GENOMIC DNA]</scope>
    <source>
        <strain evidence="1 2">KCTC 22033</strain>
    </source>
</reference>
<evidence type="ECO:0000313" key="1">
    <source>
        <dbReference type="EMBL" id="QJC55397.1"/>
    </source>
</evidence>
<dbReference type="EMBL" id="CP051461">
    <property type="protein sequence ID" value="QJC55397.1"/>
    <property type="molecule type" value="Genomic_DNA"/>
</dbReference>
<keyword evidence="2" id="KW-1185">Reference proteome</keyword>
<protein>
    <submittedName>
        <fullName evidence="1">Photoactive yellow protein</fullName>
    </submittedName>
</protein>